<feature type="signal peptide" evidence="1">
    <location>
        <begin position="1"/>
        <end position="26"/>
    </location>
</feature>
<dbReference type="GO" id="GO:0016810">
    <property type="term" value="F:hydrolase activity, acting on carbon-nitrogen (but not peptide) bonds"/>
    <property type="evidence" value="ECO:0007669"/>
    <property type="project" value="InterPro"/>
</dbReference>
<protein>
    <submittedName>
        <fullName evidence="3">Amidohydrolase family protein</fullName>
    </submittedName>
</protein>
<evidence type="ECO:0000313" key="4">
    <source>
        <dbReference type="Proteomes" id="UP000315995"/>
    </source>
</evidence>
<keyword evidence="1" id="KW-0732">Signal</keyword>
<dbReference type="AlphaFoldDB" id="A0A4Y6PPU3"/>
<accession>A0A4Y6PPU3</accession>
<dbReference type="PANTHER" id="PTHR43135">
    <property type="entry name" value="ALPHA-D-RIBOSE 1-METHYLPHOSPHONATE 5-TRIPHOSPHATE DIPHOSPHATASE"/>
    <property type="match status" value="1"/>
</dbReference>
<evidence type="ECO:0000313" key="3">
    <source>
        <dbReference type="EMBL" id="QDG50338.1"/>
    </source>
</evidence>
<keyword evidence="3" id="KW-0378">Hydrolase</keyword>
<accession>A0A5B8Y709</accession>
<name>A0A4Y6PPU3_PERCE</name>
<dbReference type="InterPro" id="IPR051781">
    <property type="entry name" value="Metallo-dep_Hydrolase"/>
</dbReference>
<dbReference type="SUPFAM" id="SSF51338">
    <property type="entry name" value="Composite domain of metallo-dependent hydrolases"/>
    <property type="match status" value="1"/>
</dbReference>
<dbReference type="Gene3D" id="2.30.40.10">
    <property type="entry name" value="Urease, subunit C, domain 1"/>
    <property type="match status" value="1"/>
</dbReference>
<evidence type="ECO:0000256" key="1">
    <source>
        <dbReference type="SAM" id="SignalP"/>
    </source>
</evidence>
<dbReference type="OrthoDB" id="9802793at2"/>
<dbReference type="InterPro" id="IPR011059">
    <property type="entry name" value="Metal-dep_hydrolase_composite"/>
</dbReference>
<sequence>MRLLNGQIRTLLIVLALCLWGTSASAQTSPDQTALGQTVLRGAKVHTVAGEVIDDAVIVVGKDGKIAAVGGPDTKVPEGAEVVDVTGKVITPGLVDAFTSLGVVEIWQTGSTVDHAGSGDAVRAAFSVSDGFNPNSVLIPITRTGGVTSVVVVPGGGLVSGKAAWARLGAENGAKQAAFVDDASVAMVVNHGERGARAAGGSRGAAMESLRELYDDVVFYRDNKEGYDQNRSRKLAASRLDLENLGATLEQGMPVLFRVNRASDIRVVLKFADEVGLKPIIVGGAEAWQVADELAERKVPVVVEPTLNLPERFEKLGARADNAALLAEAGVPVVLSTFSTHNVRKLRQAAGNAVRAGMSHTDALEAITAAPARALGRDDIGTVEVGKAADLVVWSGDPFELSTRVERLYVDGAETSLDNNRQHKLFERYRELPRRGEPAERD</sequence>
<gene>
    <name evidence="3" type="ORF">FIV42_06200</name>
</gene>
<keyword evidence="4" id="KW-1185">Reference proteome</keyword>
<feature type="chain" id="PRO_5030106205" evidence="1">
    <location>
        <begin position="27"/>
        <end position="442"/>
    </location>
</feature>
<reference evidence="3 4" key="1">
    <citation type="submission" date="2019-06" db="EMBL/GenBank/DDBJ databases">
        <title>Persicimonas caeni gen. nov., sp. nov., a predatory bacterium isolated from solar saltern.</title>
        <authorList>
            <person name="Wang S."/>
        </authorList>
    </citation>
    <scope>NUCLEOTIDE SEQUENCE [LARGE SCALE GENOMIC DNA]</scope>
    <source>
        <strain evidence="3 4">YN101</strain>
    </source>
</reference>
<dbReference type="Proteomes" id="UP000315995">
    <property type="component" value="Chromosome"/>
</dbReference>
<dbReference type="InterPro" id="IPR006680">
    <property type="entry name" value="Amidohydro-rel"/>
</dbReference>
<dbReference type="EMBL" id="CP041186">
    <property type="protein sequence ID" value="QDG50338.1"/>
    <property type="molecule type" value="Genomic_DNA"/>
</dbReference>
<dbReference type="Gene3D" id="3.20.20.140">
    <property type="entry name" value="Metal-dependent hydrolases"/>
    <property type="match status" value="1"/>
</dbReference>
<evidence type="ECO:0000259" key="2">
    <source>
        <dbReference type="Pfam" id="PF01979"/>
    </source>
</evidence>
<dbReference type="SUPFAM" id="SSF51556">
    <property type="entry name" value="Metallo-dependent hydrolases"/>
    <property type="match status" value="1"/>
</dbReference>
<dbReference type="RefSeq" id="WP_141196834.1">
    <property type="nucleotide sequence ID" value="NZ_CP041186.1"/>
</dbReference>
<dbReference type="InterPro" id="IPR032466">
    <property type="entry name" value="Metal_Hydrolase"/>
</dbReference>
<proteinExistence type="predicted"/>
<feature type="domain" description="Amidohydrolase-related" evidence="2">
    <location>
        <begin position="294"/>
        <end position="409"/>
    </location>
</feature>
<dbReference type="Pfam" id="PF01979">
    <property type="entry name" value="Amidohydro_1"/>
    <property type="match status" value="1"/>
</dbReference>
<dbReference type="PANTHER" id="PTHR43135:SF3">
    <property type="entry name" value="ALPHA-D-RIBOSE 1-METHYLPHOSPHONATE 5-TRIPHOSPHATE DIPHOSPHATASE"/>
    <property type="match status" value="1"/>
</dbReference>
<organism evidence="3 4">
    <name type="scientific">Persicimonas caeni</name>
    <dbReference type="NCBI Taxonomy" id="2292766"/>
    <lineage>
        <taxon>Bacteria</taxon>
        <taxon>Deltaproteobacteria</taxon>
        <taxon>Bradymonadales</taxon>
        <taxon>Bradymonadaceae</taxon>
        <taxon>Persicimonas</taxon>
    </lineage>
</organism>